<evidence type="ECO:0000259" key="3">
    <source>
        <dbReference type="Pfam" id="PF02550"/>
    </source>
</evidence>
<keyword evidence="5" id="KW-0378">Hydrolase</keyword>
<dbReference type="InterPro" id="IPR037171">
    <property type="entry name" value="NagB/RpiA_transferase-like"/>
</dbReference>
<gene>
    <name evidence="5" type="ORF">H8S33_15250</name>
</gene>
<dbReference type="AlphaFoldDB" id="A0A923RJQ2"/>
<comment type="similarity">
    <text evidence="1">Belongs to the acetyl-CoA hydrolase/transferase family.</text>
</comment>
<dbReference type="Proteomes" id="UP000637359">
    <property type="component" value="Unassembled WGS sequence"/>
</dbReference>
<dbReference type="GO" id="GO:0016787">
    <property type="term" value="F:hydrolase activity"/>
    <property type="evidence" value="ECO:0007669"/>
    <property type="project" value="UniProtKB-KW"/>
</dbReference>
<dbReference type="InterPro" id="IPR003702">
    <property type="entry name" value="ActCoA_hydro_N"/>
</dbReference>
<dbReference type="Gene3D" id="3.40.1080.10">
    <property type="entry name" value="Glutaconate Coenzyme A-transferase"/>
    <property type="match status" value="1"/>
</dbReference>
<keyword evidence="6" id="KW-1185">Reference proteome</keyword>
<protein>
    <submittedName>
        <fullName evidence="5">Acetyl-CoA hydrolase/transferase family protein</fullName>
    </submittedName>
</protein>
<dbReference type="GO" id="GO:0008775">
    <property type="term" value="F:acetate CoA-transferase activity"/>
    <property type="evidence" value="ECO:0007669"/>
    <property type="project" value="InterPro"/>
</dbReference>
<evidence type="ECO:0000256" key="2">
    <source>
        <dbReference type="ARBA" id="ARBA00022679"/>
    </source>
</evidence>
<dbReference type="Gene3D" id="3.40.1080.20">
    <property type="entry name" value="Acetyl-CoA hydrolase/transferase C-terminal domain"/>
    <property type="match status" value="1"/>
</dbReference>
<proteinExistence type="inferred from homology"/>
<dbReference type="SUPFAM" id="SSF100950">
    <property type="entry name" value="NagB/RpiA/CoA transferase-like"/>
    <property type="match status" value="2"/>
</dbReference>
<dbReference type="PANTHER" id="PTHR21432:SF20">
    <property type="entry name" value="ACETYL-COA HYDROLASE"/>
    <property type="match status" value="1"/>
</dbReference>
<comment type="caution">
    <text evidence="5">The sequence shown here is derived from an EMBL/GenBank/DDBJ whole genome shotgun (WGS) entry which is preliminary data.</text>
</comment>
<dbReference type="Pfam" id="PF13336">
    <property type="entry name" value="AcetylCoA_hyd_C"/>
    <property type="match status" value="1"/>
</dbReference>
<evidence type="ECO:0000256" key="1">
    <source>
        <dbReference type="ARBA" id="ARBA00009632"/>
    </source>
</evidence>
<evidence type="ECO:0000259" key="4">
    <source>
        <dbReference type="Pfam" id="PF13336"/>
    </source>
</evidence>
<dbReference type="Pfam" id="PF02550">
    <property type="entry name" value="AcetylCoA_hydro"/>
    <property type="match status" value="1"/>
</dbReference>
<dbReference type="Gene3D" id="3.30.750.70">
    <property type="entry name" value="4-hydroxybutyrate coenzyme like domains"/>
    <property type="match status" value="1"/>
</dbReference>
<sequence>MLPHEIIALANTQSEILSLLSNYQHIIVSMANGEPDYILNLIDEHPEAFTNLTIHQMLELKDRRYIQGEYPNIRYVSYFLSKHARKSFLNGTCDLIPNHFHQMPRLLEKRCPNPLVVSQASPMDEEGYFSLGTSGDYTAHFIGKAPFVLQVNNHVPKTHGENRIHISQVAGFIQYDQSLQELPNAPICDIDQQIAEYVAERIENGSTLQVGIGGIPNAVVSLLKDHRDLGIHTEMLTDGVYDLATNGVITGTKKHAHPEKIIATFAFGTQRLYDFMNNNKQIEILPVNQVNDPRVIAKEDNMVAINATTEIDFYGQCASETVAGKYYSSTGGQTDFGSGVCFAKNGKGFICLYSTAKNDTISRIKPILSPASVVTTSKNDVDYIVTEYGIAQLQGKSIFARTKALIDIAHPKFRDELTYEAKKMGFWI</sequence>
<organism evidence="5 6">
    <name type="scientific">Ornithinibacillus hominis</name>
    <dbReference type="NCBI Taxonomy" id="2763055"/>
    <lineage>
        <taxon>Bacteria</taxon>
        <taxon>Bacillati</taxon>
        <taxon>Bacillota</taxon>
        <taxon>Bacilli</taxon>
        <taxon>Bacillales</taxon>
        <taxon>Bacillaceae</taxon>
        <taxon>Ornithinibacillus</taxon>
    </lineage>
</organism>
<evidence type="ECO:0000313" key="6">
    <source>
        <dbReference type="Proteomes" id="UP000637359"/>
    </source>
</evidence>
<dbReference type="InterPro" id="IPR026888">
    <property type="entry name" value="AcetylCoA_hyd_C"/>
</dbReference>
<keyword evidence="2" id="KW-0808">Transferase</keyword>
<dbReference type="PANTHER" id="PTHR21432">
    <property type="entry name" value="ACETYL-COA HYDROLASE-RELATED"/>
    <property type="match status" value="1"/>
</dbReference>
<dbReference type="GO" id="GO:0006083">
    <property type="term" value="P:acetate metabolic process"/>
    <property type="evidence" value="ECO:0007669"/>
    <property type="project" value="InterPro"/>
</dbReference>
<dbReference type="InterPro" id="IPR038460">
    <property type="entry name" value="AcetylCoA_hyd_C_sf"/>
</dbReference>
<evidence type="ECO:0000313" key="5">
    <source>
        <dbReference type="EMBL" id="MBC5638151.1"/>
    </source>
</evidence>
<name>A0A923RJQ2_9BACI</name>
<dbReference type="RefSeq" id="WP_186870852.1">
    <property type="nucleotide sequence ID" value="NZ_JACOOL010000012.1"/>
</dbReference>
<accession>A0A923RJQ2</accession>
<feature type="domain" description="Acetyl-CoA hydrolase/transferase N-terminal" evidence="3">
    <location>
        <begin position="15"/>
        <end position="177"/>
    </location>
</feature>
<reference evidence="5" key="1">
    <citation type="submission" date="2020-08" db="EMBL/GenBank/DDBJ databases">
        <title>Genome public.</title>
        <authorList>
            <person name="Liu C."/>
            <person name="Sun Q."/>
        </authorList>
    </citation>
    <scope>NUCLEOTIDE SEQUENCE</scope>
    <source>
        <strain evidence="5">BX22</strain>
    </source>
</reference>
<dbReference type="InterPro" id="IPR046433">
    <property type="entry name" value="ActCoA_hydro"/>
</dbReference>
<dbReference type="EMBL" id="JACOOL010000012">
    <property type="protein sequence ID" value="MBC5638151.1"/>
    <property type="molecule type" value="Genomic_DNA"/>
</dbReference>
<feature type="domain" description="Acetyl-CoA hydrolase/transferase C-terminal" evidence="4">
    <location>
        <begin position="268"/>
        <end position="421"/>
    </location>
</feature>